<evidence type="ECO:0000313" key="2">
    <source>
        <dbReference type="EMBL" id="KAK2025475.1"/>
    </source>
</evidence>
<keyword evidence="3" id="KW-1185">Reference proteome</keyword>
<dbReference type="SUPFAM" id="SSF47954">
    <property type="entry name" value="Cyclin-like"/>
    <property type="match status" value="1"/>
</dbReference>
<evidence type="ECO:0000256" key="1">
    <source>
        <dbReference type="SAM" id="MobiDB-lite"/>
    </source>
</evidence>
<reference evidence="2" key="1">
    <citation type="submission" date="2021-06" db="EMBL/GenBank/DDBJ databases">
        <title>Comparative genomics, transcriptomics and evolutionary studies reveal genomic signatures of adaptation to plant cell wall in hemibiotrophic fungi.</title>
        <authorList>
            <consortium name="DOE Joint Genome Institute"/>
            <person name="Baroncelli R."/>
            <person name="Diaz J.F."/>
            <person name="Benocci T."/>
            <person name="Peng M."/>
            <person name="Battaglia E."/>
            <person name="Haridas S."/>
            <person name="Andreopoulos W."/>
            <person name="Labutti K."/>
            <person name="Pangilinan J."/>
            <person name="Floch G.L."/>
            <person name="Makela M.R."/>
            <person name="Henrissat B."/>
            <person name="Grigoriev I.V."/>
            <person name="Crouch J.A."/>
            <person name="De Vries R.P."/>
            <person name="Sukno S.A."/>
            <person name="Thon M.R."/>
        </authorList>
    </citation>
    <scope>NUCLEOTIDE SEQUENCE</scope>
    <source>
        <strain evidence="2">MAFF235873</strain>
    </source>
</reference>
<evidence type="ECO:0000313" key="3">
    <source>
        <dbReference type="Proteomes" id="UP001232148"/>
    </source>
</evidence>
<dbReference type="Proteomes" id="UP001232148">
    <property type="component" value="Unassembled WGS sequence"/>
</dbReference>
<evidence type="ECO:0008006" key="4">
    <source>
        <dbReference type="Google" id="ProtNLM"/>
    </source>
</evidence>
<dbReference type="InterPro" id="IPR036915">
    <property type="entry name" value="Cyclin-like_sf"/>
</dbReference>
<sequence length="325" mass="35893">MGNMSRQLQNHHTDYSDDEYGAEDAFFTYRPLSNLPTPPPSSRNSSAHQSPKMALEDGEVLHERFLGPAIHLVNLIPTSASLTVPSVPLVQAMLSRSGLPLETIALAACILDSLNSKFALSWRLQCPLLVESAFPANKRHTLGHSPLLDRRRQQQMHIDSVQPELIILAALVIAAKFTDDRHESTQYYCANWGKGIWSCEQVNVTERCICENLNYRIKPLVDDEDLISDTMVDMQLAARHYNPSRPAQPHEMGHSKSQSMTLGTAVVGLGLQLTPLDTPKYEAGSFGDEVRVALENAPFDGDHTALTFAGNDMVLPPAGEELEVQ</sequence>
<organism evidence="2 3">
    <name type="scientific">Colletotrichum zoysiae</name>
    <dbReference type="NCBI Taxonomy" id="1216348"/>
    <lineage>
        <taxon>Eukaryota</taxon>
        <taxon>Fungi</taxon>
        <taxon>Dikarya</taxon>
        <taxon>Ascomycota</taxon>
        <taxon>Pezizomycotina</taxon>
        <taxon>Sordariomycetes</taxon>
        <taxon>Hypocreomycetidae</taxon>
        <taxon>Glomerellales</taxon>
        <taxon>Glomerellaceae</taxon>
        <taxon>Colletotrichum</taxon>
        <taxon>Colletotrichum graminicola species complex</taxon>
    </lineage>
</organism>
<name>A0AAD9HAI6_9PEZI</name>
<dbReference type="AlphaFoldDB" id="A0AAD9HAI6"/>
<proteinExistence type="predicted"/>
<feature type="region of interest" description="Disordered" evidence="1">
    <location>
        <begin position="33"/>
        <end position="53"/>
    </location>
</feature>
<dbReference type="EMBL" id="MU842936">
    <property type="protein sequence ID" value="KAK2025475.1"/>
    <property type="molecule type" value="Genomic_DNA"/>
</dbReference>
<accession>A0AAD9HAI6</accession>
<protein>
    <recommendedName>
        <fullName evidence="4">Cyclin N-terminal domain-containing protein</fullName>
    </recommendedName>
</protein>
<dbReference type="Gene3D" id="1.10.472.10">
    <property type="entry name" value="Cyclin-like"/>
    <property type="match status" value="1"/>
</dbReference>
<gene>
    <name evidence="2" type="ORF">LX32DRAFT_596612</name>
</gene>
<comment type="caution">
    <text evidence="2">The sequence shown here is derived from an EMBL/GenBank/DDBJ whole genome shotgun (WGS) entry which is preliminary data.</text>
</comment>